<keyword evidence="2" id="KW-0964">Secreted</keyword>
<evidence type="ECO:0000313" key="9">
    <source>
        <dbReference type="EMBL" id="TFK23567.1"/>
    </source>
</evidence>
<evidence type="ECO:0000313" key="10">
    <source>
        <dbReference type="Proteomes" id="UP000307440"/>
    </source>
</evidence>
<dbReference type="EMBL" id="ML210216">
    <property type="protein sequence ID" value="TFK23567.1"/>
    <property type="molecule type" value="Genomic_DNA"/>
</dbReference>
<keyword evidence="3 7" id="KW-0732">Signal</keyword>
<accession>A0A5C3KTG9</accession>
<keyword evidence="6" id="KW-1133">Transmembrane helix</keyword>
<protein>
    <recommendedName>
        <fullName evidence="8">CFEM domain-containing protein</fullName>
    </recommendedName>
</protein>
<feature type="region of interest" description="Disordered" evidence="5">
    <location>
        <begin position="89"/>
        <end position="110"/>
    </location>
</feature>
<evidence type="ECO:0000256" key="3">
    <source>
        <dbReference type="ARBA" id="ARBA00022729"/>
    </source>
</evidence>
<feature type="signal peptide" evidence="7">
    <location>
        <begin position="1"/>
        <end position="20"/>
    </location>
</feature>
<keyword evidence="6" id="KW-0472">Membrane</keyword>
<feature type="transmembrane region" description="Helical" evidence="6">
    <location>
        <begin position="114"/>
        <end position="136"/>
    </location>
</feature>
<evidence type="ECO:0000256" key="6">
    <source>
        <dbReference type="SAM" id="Phobius"/>
    </source>
</evidence>
<keyword evidence="10" id="KW-1185">Reference proteome</keyword>
<sequence>MIFANVFFVIAAAGFATAQASGLPQCVQACSSQTAPANGCASFFDLPCTCASAQFAIDSHACLLENCLPQELAFGELFHQALCKSEGIPATGTPGPPRNVSGPRPSAKERSRTIGIAVGSSLGGLFIITGIGYLFWRRRRRRARMDRSKSPGNISPFVISTDGFVISAEALPAIPPMRMVNLAPVIKQRDGGPSKAAFVPLDDTPIQPRSDSRNVEVNASVADPQVAVNTVQMWHTDSEVRLQPAQVQTQTVIEELPPEYTELQMEQ</sequence>
<gene>
    <name evidence="9" type="ORF">FA15DRAFT_705351</name>
</gene>
<evidence type="ECO:0000259" key="8">
    <source>
        <dbReference type="PROSITE" id="PS52012"/>
    </source>
</evidence>
<name>A0A5C3KTG9_COPMA</name>
<organism evidence="9 10">
    <name type="scientific">Coprinopsis marcescibilis</name>
    <name type="common">Agaric fungus</name>
    <name type="synonym">Psathyrella marcescibilis</name>
    <dbReference type="NCBI Taxonomy" id="230819"/>
    <lineage>
        <taxon>Eukaryota</taxon>
        <taxon>Fungi</taxon>
        <taxon>Dikarya</taxon>
        <taxon>Basidiomycota</taxon>
        <taxon>Agaricomycotina</taxon>
        <taxon>Agaricomycetes</taxon>
        <taxon>Agaricomycetidae</taxon>
        <taxon>Agaricales</taxon>
        <taxon>Agaricineae</taxon>
        <taxon>Psathyrellaceae</taxon>
        <taxon>Coprinopsis</taxon>
    </lineage>
</organism>
<dbReference type="Proteomes" id="UP000307440">
    <property type="component" value="Unassembled WGS sequence"/>
</dbReference>
<feature type="domain" description="CFEM" evidence="8">
    <location>
        <begin position="1"/>
        <end position="108"/>
    </location>
</feature>
<dbReference type="Pfam" id="PF05730">
    <property type="entry name" value="CFEM"/>
    <property type="match status" value="1"/>
</dbReference>
<feature type="chain" id="PRO_5022670918" description="CFEM domain-containing protein" evidence="7">
    <location>
        <begin position="21"/>
        <end position="267"/>
    </location>
</feature>
<keyword evidence="4" id="KW-1015">Disulfide bond</keyword>
<dbReference type="OrthoDB" id="4505683at2759"/>
<comment type="subcellular location">
    <subcellularLocation>
        <location evidence="1">Secreted</location>
    </subcellularLocation>
</comment>
<dbReference type="GO" id="GO:0005576">
    <property type="term" value="C:extracellular region"/>
    <property type="evidence" value="ECO:0007669"/>
    <property type="project" value="UniProtKB-SubCell"/>
</dbReference>
<proteinExistence type="predicted"/>
<dbReference type="AlphaFoldDB" id="A0A5C3KTG9"/>
<dbReference type="STRING" id="230819.A0A5C3KTG9"/>
<evidence type="ECO:0000256" key="4">
    <source>
        <dbReference type="ARBA" id="ARBA00023157"/>
    </source>
</evidence>
<reference evidence="9 10" key="1">
    <citation type="journal article" date="2019" name="Nat. Ecol. Evol.">
        <title>Megaphylogeny resolves global patterns of mushroom evolution.</title>
        <authorList>
            <person name="Varga T."/>
            <person name="Krizsan K."/>
            <person name="Foldi C."/>
            <person name="Dima B."/>
            <person name="Sanchez-Garcia M."/>
            <person name="Sanchez-Ramirez S."/>
            <person name="Szollosi G.J."/>
            <person name="Szarkandi J.G."/>
            <person name="Papp V."/>
            <person name="Albert L."/>
            <person name="Andreopoulos W."/>
            <person name="Angelini C."/>
            <person name="Antonin V."/>
            <person name="Barry K.W."/>
            <person name="Bougher N.L."/>
            <person name="Buchanan P."/>
            <person name="Buyck B."/>
            <person name="Bense V."/>
            <person name="Catcheside P."/>
            <person name="Chovatia M."/>
            <person name="Cooper J."/>
            <person name="Damon W."/>
            <person name="Desjardin D."/>
            <person name="Finy P."/>
            <person name="Geml J."/>
            <person name="Haridas S."/>
            <person name="Hughes K."/>
            <person name="Justo A."/>
            <person name="Karasinski D."/>
            <person name="Kautmanova I."/>
            <person name="Kiss B."/>
            <person name="Kocsube S."/>
            <person name="Kotiranta H."/>
            <person name="LaButti K.M."/>
            <person name="Lechner B.E."/>
            <person name="Liimatainen K."/>
            <person name="Lipzen A."/>
            <person name="Lukacs Z."/>
            <person name="Mihaltcheva S."/>
            <person name="Morgado L.N."/>
            <person name="Niskanen T."/>
            <person name="Noordeloos M.E."/>
            <person name="Ohm R.A."/>
            <person name="Ortiz-Santana B."/>
            <person name="Ovrebo C."/>
            <person name="Racz N."/>
            <person name="Riley R."/>
            <person name="Savchenko A."/>
            <person name="Shiryaev A."/>
            <person name="Soop K."/>
            <person name="Spirin V."/>
            <person name="Szebenyi C."/>
            <person name="Tomsovsky M."/>
            <person name="Tulloss R.E."/>
            <person name="Uehling J."/>
            <person name="Grigoriev I.V."/>
            <person name="Vagvolgyi C."/>
            <person name="Papp T."/>
            <person name="Martin F.M."/>
            <person name="Miettinen O."/>
            <person name="Hibbett D.S."/>
            <person name="Nagy L.G."/>
        </authorList>
    </citation>
    <scope>NUCLEOTIDE SEQUENCE [LARGE SCALE GENOMIC DNA]</scope>
    <source>
        <strain evidence="9 10">CBS 121175</strain>
    </source>
</reference>
<keyword evidence="6" id="KW-0812">Transmembrane</keyword>
<evidence type="ECO:0000256" key="5">
    <source>
        <dbReference type="SAM" id="MobiDB-lite"/>
    </source>
</evidence>
<dbReference type="PROSITE" id="PS52012">
    <property type="entry name" value="CFEM"/>
    <property type="match status" value="1"/>
</dbReference>
<evidence type="ECO:0000256" key="2">
    <source>
        <dbReference type="ARBA" id="ARBA00022525"/>
    </source>
</evidence>
<evidence type="ECO:0000256" key="7">
    <source>
        <dbReference type="SAM" id="SignalP"/>
    </source>
</evidence>
<dbReference type="InterPro" id="IPR008427">
    <property type="entry name" value="Extracellular_membr_CFEM_dom"/>
</dbReference>
<evidence type="ECO:0000256" key="1">
    <source>
        <dbReference type="ARBA" id="ARBA00004613"/>
    </source>
</evidence>